<dbReference type="PIRSF" id="PIRSF017082">
    <property type="entry name" value="YflP"/>
    <property type="match status" value="1"/>
</dbReference>
<dbReference type="Proteomes" id="UP001501706">
    <property type="component" value="Unassembled WGS sequence"/>
</dbReference>
<evidence type="ECO:0000256" key="1">
    <source>
        <dbReference type="ARBA" id="ARBA00006987"/>
    </source>
</evidence>
<sequence>MTSVRLVVLLAALAGAASLPSAPALAQGGAYPNKPIRVIVPFPAGGTTDVVARLIGAQVGEAWSQSVVVDNVAGASGLIGTAAGVRAAPDGYVLTLGNNQTHSTNASLFPKIQFDLNKDVQPIALLTRTRHAIVVPASSPYRTLSELIQGGRGKPVNYASSSPGSSSHLVSETLCSSMKMRCTHIPYKGAAPAVTDLIAGHVDFMTASYASAIAYIKAGKLRALAISGDTREAQAPDVPTLHELGYETLSADSWIGLYAPAGTPRAILTKWSDELARVMAQPDIQQKLAGAGFEPWFKPLAQFEEFHRNEIARWRKMVQTAGVTLE</sequence>
<dbReference type="SUPFAM" id="SSF53850">
    <property type="entry name" value="Periplasmic binding protein-like II"/>
    <property type="match status" value="1"/>
</dbReference>
<comment type="caution">
    <text evidence="3">The sequence shown here is derived from an EMBL/GenBank/DDBJ whole genome shotgun (WGS) entry which is preliminary data.</text>
</comment>
<comment type="similarity">
    <text evidence="1">Belongs to the UPF0065 (bug) family.</text>
</comment>
<evidence type="ECO:0000313" key="4">
    <source>
        <dbReference type="Proteomes" id="UP001501706"/>
    </source>
</evidence>
<dbReference type="EMBL" id="BAAAEN010000005">
    <property type="protein sequence ID" value="GAA0502276.1"/>
    <property type="molecule type" value="Genomic_DNA"/>
</dbReference>
<proteinExistence type="inferred from homology"/>
<organism evidence="3 4">
    <name type="scientific">Pigmentiphaga daeguensis</name>
    <dbReference type="NCBI Taxonomy" id="414049"/>
    <lineage>
        <taxon>Bacteria</taxon>
        <taxon>Pseudomonadati</taxon>
        <taxon>Pseudomonadota</taxon>
        <taxon>Betaproteobacteria</taxon>
        <taxon>Burkholderiales</taxon>
        <taxon>Alcaligenaceae</taxon>
        <taxon>Pigmentiphaga</taxon>
    </lineage>
</organism>
<feature type="chain" id="PRO_5047045548" evidence="2">
    <location>
        <begin position="27"/>
        <end position="326"/>
    </location>
</feature>
<reference evidence="3 4" key="1">
    <citation type="journal article" date="2019" name="Int. J. Syst. Evol. Microbiol.">
        <title>The Global Catalogue of Microorganisms (GCM) 10K type strain sequencing project: providing services to taxonomists for standard genome sequencing and annotation.</title>
        <authorList>
            <consortium name="The Broad Institute Genomics Platform"/>
            <consortium name="The Broad Institute Genome Sequencing Center for Infectious Disease"/>
            <person name="Wu L."/>
            <person name="Ma J."/>
        </authorList>
    </citation>
    <scope>NUCLEOTIDE SEQUENCE [LARGE SCALE GENOMIC DNA]</scope>
    <source>
        <strain evidence="3 4">JCM 14330</strain>
    </source>
</reference>
<protein>
    <submittedName>
        <fullName evidence="3">Tripartite tricarboxylate transporter substrate binding protein</fullName>
    </submittedName>
</protein>
<dbReference type="PANTHER" id="PTHR42928">
    <property type="entry name" value="TRICARBOXYLATE-BINDING PROTEIN"/>
    <property type="match status" value="1"/>
</dbReference>
<feature type="signal peptide" evidence="2">
    <location>
        <begin position="1"/>
        <end position="26"/>
    </location>
</feature>
<dbReference type="CDD" id="cd07012">
    <property type="entry name" value="PBP2_Bug_TTT"/>
    <property type="match status" value="1"/>
</dbReference>
<keyword evidence="2" id="KW-0732">Signal</keyword>
<dbReference type="PANTHER" id="PTHR42928:SF5">
    <property type="entry name" value="BLR1237 PROTEIN"/>
    <property type="match status" value="1"/>
</dbReference>
<dbReference type="Pfam" id="PF03401">
    <property type="entry name" value="TctC"/>
    <property type="match status" value="1"/>
</dbReference>
<evidence type="ECO:0000256" key="2">
    <source>
        <dbReference type="SAM" id="SignalP"/>
    </source>
</evidence>
<accession>A0ABN1BQS0</accession>
<name>A0ABN1BQS0_9BURK</name>
<dbReference type="Gene3D" id="3.40.190.10">
    <property type="entry name" value="Periplasmic binding protein-like II"/>
    <property type="match status" value="1"/>
</dbReference>
<evidence type="ECO:0000313" key="3">
    <source>
        <dbReference type="EMBL" id="GAA0502276.1"/>
    </source>
</evidence>
<keyword evidence="4" id="KW-1185">Reference proteome</keyword>
<dbReference type="InterPro" id="IPR042100">
    <property type="entry name" value="Bug_dom1"/>
</dbReference>
<dbReference type="Gene3D" id="3.40.190.150">
    <property type="entry name" value="Bordetella uptake gene, domain 1"/>
    <property type="match status" value="1"/>
</dbReference>
<dbReference type="InterPro" id="IPR005064">
    <property type="entry name" value="BUG"/>
</dbReference>
<dbReference type="RefSeq" id="WP_165963029.1">
    <property type="nucleotide sequence ID" value="NZ_BAAAEN010000005.1"/>
</dbReference>
<gene>
    <name evidence="3" type="ORF">GCM10009097_18910</name>
</gene>